<protein>
    <submittedName>
        <fullName evidence="2">Predicted carbamoyl transferase</fullName>
    </submittedName>
</protein>
<dbReference type="Proteomes" id="UP000248291">
    <property type="component" value="Unassembled WGS sequence"/>
</dbReference>
<reference evidence="2 3" key="1">
    <citation type="submission" date="2018-04" db="EMBL/GenBank/DDBJ databases">
        <title>Draft genome sequence of Pseudomonas syringae pv. actinidiae biovar 3 strains isolated from kiwifruit in Kagawa prefecture.</title>
        <authorList>
            <person name="Tabuchi M."/>
            <person name="Saito M."/>
            <person name="Fujiwara S."/>
            <person name="Sasa N."/>
            <person name="Akimitsu K."/>
            <person name="Gomi K."/>
            <person name="Konishi-Sugita S."/>
            <person name="Hamano K."/>
            <person name="Kataoka I."/>
        </authorList>
    </citation>
    <scope>NUCLEOTIDE SEQUENCE [LARGE SCALE GENOMIC DNA]</scope>
    <source>
        <strain evidence="2 3">MAFF212211</strain>
    </source>
</reference>
<organism evidence="2 3">
    <name type="scientific">Pseudomonas syringae pv. actinidiae</name>
    <dbReference type="NCBI Taxonomy" id="103796"/>
    <lineage>
        <taxon>Bacteria</taxon>
        <taxon>Pseudomonadati</taxon>
        <taxon>Pseudomonadota</taxon>
        <taxon>Gammaproteobacteria</taxon>
        <taxon>Pseudomonadales</taxon>
        <taxon>Pseudomonadaceae</taxon>
        <taxon>Pseudomonas</taxon>
        <taxon>Pseudomonas syringae</taxon>
    </lineage>
</organism>
<accession>A0AAN4Q1F3</accession>
<feature type="transmembrane region" description="Helical" evidence="1">
    <location>
        <begin position="40"/>
        <end position="60"/>
    </location>
</feature>
<dbReference type="GO" id="GO:0016740">
    <property type="term" value="F:transferase activity"/>
    <property type="evidence" value="ECO:0007669"/>
    <property type="project" value="UniProtKB-KW"/>
</dbReference>
<keyword evidence="1" id="KW-0472">Membrane</keyword>
<evidence type="ECO:0000313" key="2">
    <source>
        <dbReference type="EMBL" id="GBH15432.1"/>
    </source>
</evidence>
<keyword evidence="1" id="KW-0812">Transmembrane</keyword>
<evidence type="ECO:0000313" key="3">
    <source>
        <dbReference type="Proteomes" id="UP000248291"/>
    </source>
</evidence>
<dbReference type="EMBL" id="BGKA01000051">
    <property type="protein sequence ID" value="GBH15432.1"/>
    <property type="molecule type" value="Genomic_DNA"/>
</dbReference>
<comment type="caution">
    <text evidence="2">The sequence shown here is derived from an EMBL/GenBank/DDBJ whole genome shotgun (WGS) entry which is preliminary data.</text>
</comment>
<name>A0AAN4Q1F3_PSESF</name>
<sequence>MTFWWLAQVAGSILFAAYIQGQAWIRARRLTWVGPSNTGWLAVAGGELLNGRYIVVAFMLHSAWSTRIMRPLLRLCGPTLERLCSPL</sequence>
<proteinExistence type="predicted"/>
<dbReference type="AlphaFoldDB" id="A0AAN4Q1F3"/>
<keyword evidence="2" id="KW-0808">Transferase</keyword>
<keyword evidence="1" id="KW-1133">Transmembrane helix</keyword>
<evidence type="ECO:0000256" key="1">
    <source>
        <dbReference type="SAM" id="Phobius"/>
    </source>
</evidence>
<gene>
    <name evidence="2" type="ORF">KPSA3_01358</name>
</gene>